<dbReference type="InParanoid" id="A0A4Q1BJS6"/>
<comment type="caution">
    <text evidence="2">The sequence shown here is derived from an EMBL/GenBank/DDBJ whole genome shotgun (WGS) entry which is preliminary data.</text>
</comment>
<dbReference type="Proteomes" id="UP000289152">
    <property type="component" value="Unassembled WGS sequence"/>
</dbReference>
<name>A0A4Q1BJS6_TREME</name>
<accession>A0A4Q1BJS6</accession>
<dbReference type="AlphaFoldDB" id="A0A4Q1BJS6"/>
<evidence type="ECO:0000256" key="1">
    <source>
        <dbReference type="SAM" id="MobiDB-lite"/>
    </source>
</evidence>
<feature type="compositionally biased region" description="Low complexity" evidence="1">
    <location>
        <begin position="522"/>
        <end position="533"/>
    </location>
</feature>
<feature type="compositionally biased region" description="Polar residues" evidence="1">
    <location>
        <begin position="423"/>
        <end position="439"/>
    </location>
</feature>
<feature type="region of interest" description="Disordered" evidence="1">
    <location>
        <begin position="114"/>
        <end position="149"/>
    </location>
</feature>
<sequence>MSTVFISPPSSPAPTSAPLLTRPVQSVSIFDDDMSFHSYCIVCDKIIVPIKEKEGSPGANGAAKKKKKAQGTIRIRNPDGTTTTRTANGQKVTRPVLKRNQTSQGRLAAVAANNSAAKLQNPLPRTKTSDSLASNKYESRSCPPTPAKEPPFRSSIYCCRECAAADAGRQDAKFDQLARNLSYDFGSPIGSTFGFTPDPIHTHIVTDHVNPGPPSPLCVSGSDTESSDRSNPEAIAASSAPTAPEYFRIPRQTPEEAWMENQRQRRGSMHNSTYRSYAMTRQQSHQSHYTGETSSDSLSSMWQDHDLFLARSISGGGALRNIVSPESDRSHFGAGRRSISVSSDHDQAGPNQSRPLPRSSLSQTSLTASPPAPFVDLPPGLGIDGRHTLHLLGSYANAFPVRHPSGISSSYAHKGFVYPPDNTPVSPTSPRRDSINSGLSRPASGTIRAKKGRDVSWDAFGKQASRVQNARRASAAVPIPIGSPADQSAPVVYDTTPRQSLEVRDGRWQVKYSQTERRDARSSSLSNVSVRSTSSDDSRRSSSRIGFAIPRSIPLTTPTLSNVMGTSCDTPRDRGVGLMLPPARPALPRAVTAMPDIGGLDIGSPAKGVPIPISNKVGGEMNSSGSAPKGSFTWKREVMTYPLPKGLSPKVNTTKAGLFYFK</sequence>
<evidence type="ECO:0000313" key="2">
    <source>
        <dbReference type="EMBL" id="RXK37983.1"/>
    </source>
</evidence>
<gene>
    <name evidence="2" type="ORF">M231_04769</name>
</gene>
<keyword evidence="3" id="KW-1185">Reference proteome</keyword>
<protein>
    <submittedName>
        <fullName evidence="2">Uncharacterized protein</fullName>
    </submittedName>
</protein>
<feature type="region of interest" description="Disordered" evidence="1">
    <location>
        <begin position="321"/>
        <end position="379"/>
    </location>
</feature>
<feature type="compositionally biased region" description="Basic and acidic residues" evidence="1">
    <location>
        <begin position="512"/>
        <end position="521"/>
    </location>
</feature>
<feature type="region of interest" description="Disordered" evidence="1">
    <location>
        <begin position="207"/>
        <end position="244"/>
    </location>
</feature>
<reference evidence="2 3" key="1">
    <citation type="submission" date="2016-06" db="EMBL/GenBank/DDBJ databases">
        <title>Evolution of pathogenesis and genome organization in the Tremellales.</title>
        <authorList>
            <person name="Cuomo C."/>
            <person name="Litvintseva A."/>
            <person name="Heitman J."/>
            <person name="Chen Y."/>
            <person name="Sun S."/>
            <person name="Springer D."/>
            <person name="Dromer F."/>
            <person name="Young S."/>
            <person name="Zeng Q."/>
            <person name="Chapman S."/>
            <person name="Gujja S."/>
            <person name="Saif S."/>
            <person name="Birren B."/>
        </authorList>
    </citation>
    <scope>NUCLEOTIDE SEQUENCE [LARGE SCALE GENOMIC DNA]</scope>
    <source>
        <strain evidence="2 3">ATCC 28783</strain>
    </source>
</reference>
<proteinExistence type="predicted"/>
<dbReference type="OrthoDB" id="2562784at2759"/>
<dbReference type="EMBL" id="SDIL01000056">
    <property type="protein sequence ID" value="RXK37983.1"/>
    <property type="molecule type" value="Genomic_DNA"/>
</dbReference>
<feature type="region of interest" description="Disordered" evidence="1">
    <location>
        <begin position="512"/>
        <end position="545"/>
    </location>
</feature>
<evidence type="ECO:0000313" key="3">
    <source>
        <dbReference type="Proteomes" id="UP000289152"/>
    </source>
</evidence>
<feature type="region of interest" description="Disordered" evidence="1">
    <location>
        <begin position="53"/>
        <end position="87"/>
    </location>
</feature>
<feature type="compositionally biased region" description="Polar residues" evidence="1">
    <location>
        <begin position="349"/>
        <end position="368"/>
    </location>
</feature>
<dbReference type="VEuPathDB" id="FungiDB:TREMEDRAFT_71147"/>
<organism evidence="2 3">
    <name type="scientific">Tremella mesenterica</name>
    <name type="common">Jelly fungus</name>
    <dbReference type="NCBI Taxonomy" id="5217"/>
    <lineage>
        <taxon>Eukaryota</taxon>
        <taxon>Fungi</taxon>
        <taxon>Dikarya</taxon>
        <taxon>Basidiomycota</taxon>
        <taxon>Agaricomycotina</taxon>
        <taxon>Tremellomycetes</taxon>
        <taxon>Tremellales</taxon>
        <taxon>Tremellaceae</taxon>
        <taxon>Tremella</taxon>
    </lineage>
</organism>
<feature type="region of interest" description="Disordered" evidence="1">
    <location>
        <begin position="421"/>
        <end position="452"/>
    </location>
</feature>